<dbReference type="OrthoDB" id="7863739at2"/>
<reference evidence="2 3" key="1">
    <citation type="submission" date="2019-03" db="EMBL/GenBank/DDBJ databases">
        <title>Primorskyibacter sp. SS33 isolated from sediments.</title>
        <authorList>
            <person name="Xunke S."/>
        </authorList>
    </citation>
    <scope>NUCLEOTIDE SEQUENCE [LARGE SCALE GENOMIC DNA]</scope>
    <source>
        <strain evidence="2 3">SS33</strain>
    </source>
</reference>
<keyword evidence="1" id="KW-0812">Transmembrane</keyword>
<dbReference type="RefSeq" id="WP_133397468.1">
    <property type="nucleotide sequence ID" value="NZ_SNAA01000015.1"/>
</dbReference>
<comment type="caution">
    <text evidence="2">The sequence shown here is derived from an EMBL/GenBank/DDBJ whole genome shotgun (WGS) entry which is preliminary data.</text>
</comment>
<evidence type="ECO:0000256" key="1">
    <source>
        <dbReference type="SAM" id="Phobius"/>
    </source>
</evidence>
<gene>
    <name evidence="2" type="ORF">E2L08_12680</name>
</gene>
<feature type="transmembrane region" description="Helical" evidence="1">
    <location>
        <begin position="85"/>
        <end position="107"/>
    </location>
</feature>
<keyword evidence="1" id="KW-0472">Membrane</keyword>
<feature type="transmembrane region" description="Helical" evidence="1">
    <location>
        <begin position="22"/>
        <end position="38"/>
    </location>
</feature>
<protein>
    <submittedName>
        <fullName evidence="2">Uncharacterized protein</fullName>
    </submittedName>
</protein>
<dbReference type="Proteomes" id="UP000295701">
    <property type="component" value="Unassembled WGS sequence"/>
</dbReference>
<feature type="transmembrane region" description="Helical" evidence="1">
    <location>
        <begin position="50"/>
        <end position="73"/>
    </location>
</feature>
<sequence>MTVIDTVGSYSRRIPTIRSSDWFIRLPLAAIVIEQGFFKLSGFAAQAEGYGLPLIVFALATFADLAGGLAILLGGLMRDRWETDLLTRLGGLAIMCVTAGVIVMIYFGPFSGWQFQGMILAAAAFFALRGNGDTESRRVL</sequence>
<keyword evidence="3" id="KW-1185">Reference proteome</keyword>
<keyword evidence="1" id="KW-1133">Transmembrane helix</keyword>
<dbReference type="AlphaFoldDB" id="A0A4R6A4Q3"/>
<proteinExistence type="predicted"/>
<evidence type="ECO:0000313" key="3">
    <source>
        <dbReference type="Proteomes" id="UP000295701"/>
    </source>
</evidence>
<evidence type="ECO:0000313" key="2">
    <source>
        <dbReference type="EMBL" id="TDL77644.1"/>
    </source>
</evidence>
<accession>A0A4R6A4Q3</accession>
<dbReference type="EMBL" id="SNAA01000015">
    <property type="protein sequence ID" value="TDL77644.1"/>
    <property type="molecule type" value="Genomic_DNA"/>
</dbReference>
<organism evidence="2 3">
    <name type="scientific">Palleronia sediminis</name>
    <dbReference type="NCBI Taxonomy" id="2547833"/>
    <lineage>
        <taxon>Bacteria</taxon>
        <taxon>Pseudomonadati</taxon>
        <taxon>Pseudomonadota</taxon>
        <taxon>Alphaproteobacteria</taxon>
        <taxon>Rhodobacterales</taxon>
        <taxon>Roseobacteraceae</taxon>
        <taxon>Palleronia</taxon>
    </lineage>
</organism>
<name>A0A4R6A4Q3_9RHOB</name>
<feature type="transmembrane region" description="Helical" evidence="1">
    <location>
        <begin position="113"/>
        <end position="130"/>
    </location>
</feature>